<dbReference type="SUPFAM" id="SSF55729">
    <property type="entry name" value="Acyl-CoA N-acyltransferases (Nat)"/>
    <property type="match status" value="1"/>
</dbReference>
<dbReference type="InterPro" id="IPR000182">
    <property type="entry name" value="GNAT_dom"/>
</dbReference>
<organism evidence="2 3">
    <name type="scientific">Cudoniella acicularis</name>
    <dbReference type="NCBI Taxonomy" id="354080"/>
    <lineage>
        <taxon>Eukaryota</taxon>
        <taxon>Fungi</taxon>
        <taxon>Dikarya</taxon>
        <taxon>Ascomycota</taxon>
        <taxon>Pezizomycotina</taxon>
        <taxon>Leotiomycetes</taxon>
        <taxon>Helotiales</taxon>
        <taxon>Tricladiaceae</taxon>
        <taxon>Cudoniella</taxon>
    </lineage>
</organism>
<dbReference type="Pfam" id="PF13302">
    <property type="entry name" value="Acetyltransf_3"/>
    <property type="match status" value="1"/>
</dbReference>
<dbReference type="OrthoDB" id="4072826at2759"/>
<comment type="caution">
    <text evidence="2">The sequence shown here is derived from an EMBL/GenBank/DDBJ whole genome shotgun (WGS) entry which is preliminary data.</text>
</comment>
<dbReference type="EMBL" id="JAAMPI010000230">
    <property type="protein sequence ID" value="KAF4633818.1"/>
    <property type="molecule type" value="Genomic_DNA"/>
</dbReference>
<dbReference type="GO" id="GO:0016747">
    <property type="term" value="F:acyltransferase activity, transferring groups other than amino-acyl groups"/>
    <property type="evidence" value="ECO:0007669"/>
    <property type="project" value="InterPro"/>
</dbReference>
<sequence length="263" mass="30258">MSLSIESQRLWLQPMTVEEHFDDFWELWNDENVLLWSPQKVKTTREEAFEWMKETLPNDKNPNIDKFAILLRPIPENPEPWTNSSGKPKMIGLVGTNRMSDQGLETGYCINIKYWGKGYAGEAFTAFLKLYWSLPERMNFKQLVAKVDPGNVASQKIVTRVGAKKGEILKDCVFAAMNVSQRNEQQAPPLRGYYKTTMVEDTLRISSLENREQFLLKSHLFGSLSPDIVSENASTRPRRVPIARFGPKLMFDMLDSFKGVTDR</sequence>
<dbReference type="InterPro" id="IPR016181">
    <property type="entry name" value="Acyl_CoA_acyltransferase"/>
</dbReference>
<accession>A0A8H4RQK4</accession>
<dbReference type="PANTHER" id="PTHR43792:SF1">
    <property type="entry name" value="N-ACETYLTRANSFERASE DOMAIN-CONTAINING PROTEIN"/>
    <property type="match status" value="1"/>
</dbReference>
<keyword evidence="3" id="KW-1185">Reference proteome</keyword>
<reference evidence="2 3" key="1">
    <citation type="submission" date="2020-03" db="EMBL/GenBank/DDBJ databases">
        <title>Draft Genome Sequence of Cudoniella acicularis.</title>
        <authorList>
            <person name="Buettner E."/>
            <person name="Kellner H."/>
        </authorList>
    </citation>
    <scope>NUCLEOTIDE SEQUENCE [LARGE SCALE GENOMIC DNA]</scope>
    <source>
        <strain evidence="2 3">DSM 108380</strain>
    </source>
</reference>
<dbReference type="AlphaFoldDB" id="A0A8H4RQK4"/>
<gene>
    <name evidence="2" type="ORF">G7Y89_g4310</name>
</gene>
<name>A0A8H4RQK4_9HELO</name>
<evidence type="ECO:0000313" key="3">
    <source>
        <dbReference type="Proteomes" id="UP000566819"/>
    </source>
</evidence>
<dbReference type="Proteomes" id="UP000566819">
    <property type="component" value="Unassembled WGS sequence"/>
</dbReference>
<evidence type="ECO:0000259" key="1">
    <source>
        <dbReference type="Pfam" id="PF13302"/>
    </source>
</evidence>
<evidence type="ECO:0000313" key="2">
    <source>
        <dbReference type="EMBL" id="KAF4633818.1"/>
    </source>
</evidence>
<protein>
    <recommendedName>
        <fullName evidence="1">N-acetyltransferase domain-containing protein</fullName>
    </recommendedName>
</protein>
<dbReference type="PANTHER" id="PTHR43792">
    <property type="entry name" value="GNAT FAMILY, PUTATIVE (AFU_ORTHOLOGUE AFUA_3G00765)-RELATED-RELATED"/>
    <property type="match status" value="1"/>
</dbReference>
<dbReference type="InterPro" id="IPR051531">
    <property type="entry name" value="N-acetyltransferase"/>
</dbReference>
<dbReference type="Gene3D" id="3.40.630.30">
    <property type="match status" value="1"/>
</dbReference>
<proteinExistence type="predicted"/>
<feature type="domain" description="N-acetyltransferase" evidence="1">
    <location>
        <begin position="9"/>
        <end position="164"/>
    </location>
</feature>